<dbReference type="GO" id="GO:0004557">
    <property type="term" value="F:alpha-galactosidase activity"/>
    <property type="evidence" value="ECO:0007669"/>
    <property type="project" value="UniProtKB-EC"/>
</dbReference>
<keyword evidence="4" id="KW-0732">Signal</keyword>
<evidence type="ECO:0000256" key="7">
    <source>
        <dbReference type="ARBA" id="ARBA00023295"/>
    </source>
</evidence>
<evidence type="ECO:0000256" key="2">
    <source>
        <dbReference type="ARBA" id="ARBA00009743"/>
    </source>
</evidence>
<dbReference type="InterPro" id="IPR002241">
    <property type="entry name" value="Glyco_hydro_27"/>
</dbReference>
<gene>
    <name evidence="10" type="ORF">FHX81_1462</name>
</gene>
<evidence type="ECO:0000256" key="8">
    <source>
        <dbReference type="RuleBase" id="RU361168"/>
    </source>
</evidence>
<dbReference type="InterPro" id="IPR041233">
    <property type="entry name" value="Melibiase_C"/>
</dbReference>
<dbReference type="SUPFAM" id="SSF51445">
    <property type="entry name" value="(Trans)glycosidases"/>
    <property type="match status" value="1"/>
</dbReference>
<evidence type="ECO:0000256" key="4">
    <source>
        <dbReference type="ARBA" id="ARBA00022729"/>
    </source>
</evidence>
<keyword evidence="5 8" id="KW-0378">Hydrolase</keyword>
<evidence type="ECO:0000256" key="1">
    <source>
        <dbReference type="ARBA" id="ARBA00001255"/>
    </source>
</evidence>
<dbReference type="EMBL" id="VFPP01000001">
    <property type="protein sequence ID" value="TQM79166.1"/>
    <property type="molecule type" value="Genomic_DNA"/>
</dbReference>
<dbReference type="InterPro" id="IPR017853">
    <property type="entry name" value="GH"/>
</dbReference>
<name>A0A543J8N1_9PSEU</name>
<protein>
    <recommendedName>
        <fullName evidence="3 8">Alpha-galactosidase</fullName>
        <ecNumber evidence="3 8">3.2.1.22</ecNumber>
    </recommendedName>
    <alternativeName>
        <fullName evidence="8">Melibiase</fullName>
    </alternativeName>
</protein>
<organism evidence="10 11">
    <name type="scientific">Saccharothrix saharensis</name>
    <dbReference type="NCBI Taxonomy" id="571190"/>
    <lineage>
        <taxon>Bacteria</taxon>
        <taxon>Bacillati</taxon>
        <taxon>Actinomycetota</taxon>
        <taxon>Actinomycetes</taxon>
        <taxon>Pseudonocardiales</taxon>
        <taxon>Pseudonocardiaceae</taxon>
        <taxon>Saccharothrix</taxon>
    </lineage>
</organism>
<comment type="similarity">
    <text evidence="2 8">Belongs to the glycosyl hydrolase 27 family.</text>
</comment>
<accession>A0A543J8N1</accession>
<dbReference type="AlphaFoldDB" id="A0A543J8N1"/>
<dbReference type="RefSeq" id="WP_246107673.1">
    <property type="nucleotide sequence ID" value="NZ_VFPP01000001.1"/>
</dbReference>
<dbReference type="PANTHER" id="PTHR11452">
    <property type="entry name" value="ALPHA-GALACTOSIDASE/ALPHA-N-ACETYLGALACTOSAMINIDASE"/>
    <property type="match status" value="1"/>
</dbReference>
<proteinExistence type="inferred from homology"/>
<dbReference type="Gene3D" id="2.60.40.1180">
    <property type="entry name" value="Golgi alpha-mannosidase II"/>
    <property type="match status" value="1"/>
</dbReference>
<keyword evidence="6 8" id="KW-1015">Disulfide bond</keyword>
<keyword evidence="11" id="KW-1185">Reference proteome</keyword>
<evidence type="ECO:0000259" key="9">
    <source>
        <dbReference type="Pfam" id="PF17801"/>
    </source>
</evidence>
<comment type="catalytic activity">
    <reaction evidence="1 8">
        <text>Hydrolysis of terminal, non-reducing alpha-D-galactose residues in alpha-D-galactosides, including galactose oligosaccharides, galactomannans and galactolipids.</text>
        <dbReference type="EC" id="3.2.1.22"/>
    </reaction>
</comment>
<dbReference type="EC" id="3.2.1.22" evidence="3 8"/>
<evidence type="ECO:0000313" key="11">
    <source>
        <dbReference type="Proteomes" id="UP000316628"/>
    </source>
</evidence>
<dbReference type="InterPro" id="IPR013785">
    <property type="entry name" value="Aldolase_TIM"/>
</dbReference>
<dbReference type="PANTHER" id="PTHR11452:SF75">
    <property type="entry name" value="ALPHA-GALACTOSIDASE MEL1"/>
    <property type="match status" value="1"/>
</dbReference>
<dbReference type="PROSITE" id="PS00512">
    <property type="entry name" value="ALPHA_GALACTOSIDASE"/>
    <property type="match status" value="1"/>
</dbReference>
<keyword evidence="7 8" id="KW-0326">Glycosidase</keyword>
<feature type="domain" description="Alpha galactosidase C-terminal" evidence="9">
    <location>
        <begin position="313"/>
        <end position="388"/>
    </location>
</feature>
<sequence>MRRSSAQVAVAVLLASAVVVVGPAAALPVSAGLAPTPPMGWNSWNRFGCDIGEQMVRETADVLVESGMRDAGYTYLNLDDCWMAAERDGQGRLVPDPAKFPDGLKPVADYVHARGLKFGVYADAGAKTCAGYPGSSGHEQVDARSFAEWGVDYLKYDNCNNDGSPAAERYGKMGRALRESGRPIVFAICEWGHERPWEGWGRRVGGHLWRTTRDIADSWASWTALLDLQVGLEEHSGPNGWNDPDMLEVGNGGMADHEDRAHFTMWALVNAPLIAGNDLRVMDEATKDILLDPDVIAVDQDWGGRQGHRLRDDGEQEVWLKPMSDGSAAVVLLNRGTSEREMAVTVEAIGLPSAAKYRVLDLWTNEETETADEVRARVPGHSVVALRIWLI</sequence>
<dbReference type="InterPro" id="IPR000111">
    <property type="entry name" value="Glyco_hydro_27/36_CS"/>
</dbReference>
<evidence type="ECO:0000256" key="5">
    <source>
        <dbReference type="ARBA" id="ARBA00022801"/>
    </source>
</evidence>
<dbReference type="Pfam" id="PF17801">
    <property type="entry name" value="Melibiase_C"/>
    <property type="match status" value="1"/>
</dbReference>
<comment type="caution">
    <text evidence="10">The sequence shown here is derived from an EMBL/GenBank/DDBJ whole genome shotgun (WGS) entry which is preliminary data.</text>
</comment>
<dbReference type="SUPFAM" id="SSF51011">
    <property type="entry name" value="Glycosyl hydrolase domain"/>
    <property type="match status" value="1"/>
</dbReference>
<dbReference type="PRINTS" id="PR00740">
    <property type="entry name" value="GLHYDRLASE27"/>
</dbReference>
<dbReference type="GO" id="GO:0016052">
    <property type="term" value="P:carbohydrate catabolic process"/>
    <property type="evidence" value="ECO:0007669"/>
    <property type="project" value="UniProtKB-ARBA"/>
</dbReference>
<dbReference type="InterPro" id="IPR013780">
    <property type="entry name" value="Glyco_hydro_b"/>
</dbReference>
<evidence type="ECO:0000256" key="3">
    <source>
        <dbReference type="ARBA" id="ARBA00012755"/>
    </source>
</evidence>
<dbReference type="Gene3D" id="3.20.20.70">
    <property type="entry name" value="Aldolase class I"/>
    <property type="match status" value="1"/>
</dbReference>
<dbReference type="Pfam" id="PF16499">
    <property type="entry name" value="Melibiase_2"/>
    <property type="match status" value="1"/>
</dbReference>
<reference evidence="10 11" key="1">
    <citation type="submission" date="2019-06" db="EMBL/GenBank/DDBJ databases">
        <title>Sequencing the genomes of 1000 actinobacteria strains.</title>
        <authorList>
            <person name="Klenk H.-P."/>
        </authorList>
    </citation>
    <scope>NUCLEOTIDE SEQUENCE [LARGE SCALE GENOMIC DNA]</scope>
    <source>
        <strain evidence="10 11">DSM 45456</strain>
    </source>
</reference>
<evidence type="ECO:0000313" key="10">
    <source>
        <dbReference type="EMBL" id="TQM79166.1"/>
    </source>
</evidence>
<dbReference type="FunFam" id="3.20.20.70:FF:000202">
    <property type="entry name" value="Alpha-galactosidase"/>
    <property type="match status" value="1"/>
</dbReference>
<dbReference type="CDD" id="cd14792">
    <property type="entry name" value="GH27"/>
    <property type="match status" value="1"/>
</dbReference>
<dbReference type="Proteomes" id="UP000316628">
    <property type="component" value="Unassembled WGS sequence"/>
</dbReference>
<evidence type="ECO:0000256" key="6">
    <source>
        <dbReference type="ARBA" id="ARBA00023157"/>
    </source>
</evidence>